<keyword evidence="1" id="KW-0812">Transmembrane</keyword>
<keyword evidence="1" id="KW-0472">Membrane</keyword>
<evidence type="ECO:0000313" key="2">
    <source>
        <dbReference type="EMBL" id="NDL59955.1"/>
    </source>
</evidence>
<feature type="transmembrane region" description="Helical" evidence="1">
    <location>
        <begin position="12"/>
        <end position="35"/>
    </location>
</feature>
<proteinExistence type="predicted"/>
<reference evidence="2 3" key="1">
    <citation type="submission" date="2019-11" db="EMBL/GenBank/DDBJ databases">
        <authorList>
            <person name="Li X.-J."/>
            <person name="Feng X.-M."/>
        </authorList>
    </citation>
    <scope>NUCLEOTIDE SEQUENCE [LARGE SCALE GENOMIC DNA]</scope>
    <source>
        <strain evidence="2 3">XMNu-373</strain>
    </source>
</reference>
<keyword evidence="3" id="KW-1185">Reference proteome</keyword>
<dbReference type="AlphaFoldDB" id="A0A7K3M9F3"/>
<dbReference type="RefSeq" id="WP_162452665.1">
    <property type="nucleotide sequence ID" value="NZ_WLZY01000009.1"/>
</dbReference>
<dbReference type="Pfam" id="PF08905">
    <property type="entry name" value="DUF1850"/>
    <property type="match status" value="1"/>
</dbReference>
<dbReference type="Proteomes" id="UP000460435">
    <property type="component" value="Unassembled WGS sequence"/>
</dbReference>
<evidence type="ECO:0000256" key="1">
    <source>
        <dbReference type="SAM" id="Phobius"/>
    </source>
</evidence>
<evidence type="ECO:0000313" key="3">
    <source>
        <dbReference type="Proteomes" id="UP000460435"/>
    </source>
</evidence>
<name>A0A7K3M9F3_9ACTN</name>
<dbReference type="EMBL" id="WLZY01000009">
    <property type="protein sequence ID" value="NDL59955.1"/>
    <property type="molecule type" value="Genomic_DNA"/>
</dbReference>
<protein>
    <submittedName>
        <fullName evidence="2">DUF1850 domain-containing protein</fullName>
    </submittedName>
</protein>
<dbReference type="InterPro" id="IPR015001">
    <property type="entry name" value="DUF1850"/>
</dbReference>
<sequence>MTSDVCSARPRARSAVAAAALIVVTAIIALVLPVWPVLTVGPDDGPVQYLPLRDGEPFAVSFVHSLDHLPVEDWYHVDDGHIVQDSTRLQQFGAGMGHIAGIGRGQDAGEWWEITGMNRHIGELLIRAGSESVDHRLHHAEQIIPLSQCWAGQRVTVRPDRLSTLHRAALWFQSPGCAA</sequence>
<keyword evidence="1" id="KW-1133">Transmembrane helix</keyword>
<comment type="caution">
    <text evidence="2">The sequence shown here is derived from an EMBL/GenBank/DDBJ whole genome shotgun (WGS) entry which is preliminary data.</text>
</comment>
<organism evidence="2 3">
    <name type="scientific">Phytoactinopolyspora mesophila</name>
    <dbReference type="NCBI Taxonomy" id="2650750"/>
    <lineage>
        <taxon>Bacteria</taxon>
        <taxon>Bacillati</taxon>
        <taxon>Actinomycetota</taxon>
        <taxon>Actinomycetes</taxon>
        <taxon>Jiangellales</taxon>
        <taxon>Jiangellaceae</taxon>
        <taxon>Phytoactinopolyspora</taxon>
    </lineage>
</organism>
<accession>A0A7K3M9F3</accession>
<gene>
    <name evidence="2" type="ORF">F7O44_23040</name>
</gene>